<dbReference type="KEGG" id="cbf:CLI_2386"/>
<evidence type="ECO:0000313" key="1">
    <source>
        <dbReference type="EMBL" id="ABS40866.1"/>
    </source>
</evidence>
<sequence>MLLKLSNLNTRCVISAIQEFYSKTKTLKVNPLEFFIL</sequence>
<reference evidence="2" key="1">
    <citation type="submission" date="2007-06" db="EMBL/GenBank/DDBJ databases">
        <authorList>
            <person name="Brinkac L.M."/>
            <person name="Daugherty S."/>
            <person name="Dodson R.J."/>
            <person name="Madupu R."/>
            <person name="Brown J.L."/>
            <person name="Bruce D."/>
            <person name="Detter C."/>
            <person name="Munk C."/>
            <person name="Smith L.A."/>
            <person name="Smith T.J."/>
            <person name="White O."/>
            <person name="Brettin T.S."/>
        </authorList>
    </citation>
    <scope>NUCLEOTIDE SEQUENCE [LARGE SCALE GENOMIC DNA]</scope>
    <source>
        <strain evidence="2">Langeland / NCTC 10281 / Type F</strain>
    </source>
</reference>
<dbReference type="EMBL" id="CP000728">
    <property type="protein sequence ID" value="ABS40866.1"/>
    <property type="molecule type" value="Genomic_DNA"/>
</dbReference>
<dbReference type="AlphaFoldDB" id="A7GFR8"/>
<evidence type="ECO:0000313" key="2">
    <source>
        <dbReference type="Proteomes" id="UP000002410"/>
    </source>
</evidence>
<dbReference type="HOGENOM" id="CLU_3342087_0_0_9"/>
<proteinExistence type="predicted"/>
<protein>
    <submittedName>
        <fullName evidence="1">Uncharacterized protein</fullName>
    </submittedName>
</protein>
<name>A7GFR8_CLOBL</name>
<gene>
    <name evidence="1" type="ordered locus">CLI_2386</name>
</gene>
<accession>A7GFR8</accession>
<dbReference type="Proteomes" id="UP000002410">
    <property type="component" value="Chromosome"/>
</dbReference>
<organism evidence="1 2">
    <name type="scientific">Clostridium botulinum (strain Langeland / NCTC 10281 / Type F)</name>
    <dbReference type="NCBI Taxonomy" id="441772"/>
    <lineage>
        <taxon>Bacteria</taxon>
        <taxon>Bacillati</taxon>
        <taxon>Bacillota</taxon>
        <taxon>Clostridia</taxon>
        <taxon>Eubacteriales</taxon>
        <taxon>Clostridiaceae</taxon>
        <taxon>Clostridium</taxon>
    </lineage>
</organism>